<evidence type="ECO:0000256" key="1">
    <source>
        <dbReference type="SAM" id="MobiDB-lite"/>
    </source>
</evidence>
<protein>
    <recommendedName>
        <fullName evidence="2">Response receiver domain-containing protein</fullName>
    </recommendedName>
</protein>
<keyword evidence="4" id="KW-1185">Reference proteome</keyword>
<dbReference type="eggNOG" id="ENOG5032VKQ">
    <property type="taxonomic scope" value="Bacteria"/>
</dbReference>
<sequence length="522" mass="58275">MTDFAALSKDVLAGFLQTVVVIDDQAYDVQNEKTAIPLKSPSRGQAKADDSSEDAARTQVAHSLDTSQLVSAFACKGLVCAVIAPQKDEPVEQRLGSVVDRCDIVIIDWQMFNDDGKQTLSLIKHLCEGDCGNRLRLLCVYSGEPDLEKISDQITGKKFGFTCHDNNKLLLRKDHVIVTILGKSVVPVERLADELFNCFSIFTRGLLSNAVLAALTGIRRNTHRIIQKFDSSLDQAYISHRILSVPVDNSESEILSVICSELESAIHQSPKIPYINSGAIQAWMKSDARKNFNYDELNVNPNFAPQALEKLIEFGINHSDHSHDNVYQSICSKVRSKKFVKESKMTLILGGKKPKDEDRRFAILSTLETRYEDYVPKLTLGSIVHDGERYLLCILPRCDSARVPTKGRNFLFIQLVDKSPPQIDIIVKDNNNLVDLGISMHPYDTIIIRFAASTAGQPVKAVEKDGSWVFKIKSEDDNVETVRWVADVKPQVAQAFANEYASKVSRVGVNKSQWLHQLANKE</sequence>
<reference evidence="4" key="2">
    <citation type="submission" date="2013-07" db="EMBL/GenBank/DDBJ databases">
        <authorList>
            <person name="Morais-Silva F.O."/>
            <person name="Rezende A.M."/>
            <person name="Pimentel C."/>
            <person name="Resende D.M."/>
            <person name="Santos C.I."/>
            <person name="Clemente C."/>
            <person name="de Oliveira L.M."/>
            <person name="da Silva S.M."/>
            <person name="Costa D.A."/>
            <person name="Varela-Raposo A."/>
            <person name="Horacio E.C.A."/>
            <person name="Matos M."/>
            <person name="Flores O."/>
            <person name="Ruiz J.C."/>
            <person name="Rodrigues-Pousada C."/>
        </authorList>
    </citation>
    <scope>NUCLEOTIDE SEQUENCE [LARGE SCALE GENOMIC DNA]</scope>
    <source>
        <strain evidence="4">ATCC 19364 / DSM 1382 / NCIMB 9332 / VKM B-1759</strain>
    </source>
</reference>
<dbReference type="HOGENOM" id="CLU_033423_0_0_7"/>
<feature type="region of interest" description="Disordered" evidence="1">
    <location>
        <begin position="38"/>
        <end position="58"/>
    </location>
</feature>
<dbReference type="PATRIC" id="fig|1121448.10.peg.1979"/>
<dbReference type="STRING" id="1121448.DGI_2022"/>
<accession>T2GB31</accession>
<name>T2GB31_MEGG1</name>
<dbReference type="KEGG" id="dgg:DGI_2022"/>
<dbReference type="InterPro" id="IPR043834">
    <property type="entry name" value="REC"/>
</dbReference>
<feature type="domain" description="Response receiver" evidence="2">
    <location>
        <begin position="15"/>
        <end position="186"/>
    </location>
</feature>
<evidence type="ECO:0000259" key="2">
    <source>
        <dbReference type="Pfam" id="PF19192"/>
    </source>
</evidence>
<evidence type="ECO:0000313" key="4">
    <source>
        <dbReference type="Proteomes" id="UP000016587"/>
    </source>
</evidence>
<organism evidence="3 4">
    <name type="scientific">Megalodesulfovibrio gigas (strain ATCC 19364 / DSM 1382 / NCIMB 9332 / VKM B-1759)</name>
    <name type="common">Desulfovibrio gigas</name>
    <dbReference type="NCBI Taxonomy" id="1121448"/>
    <lineage>
        <taxon>Bacteria</taxon>
        <taxon>Pseudomonadati</taxon>
        <taxon>Thermodesulfobacteriota</taxon>
        <taxon>Desulfovibrionia</taxon>
        <taxon>Desulfovibrionales</taxon>
        <taxon>Desulfovibrionaceae</taxon>
        <taxon>Megalodesulfovibrio</taxon>
    </lineage>
</organism>
<reference evidence="3 4" key="1">
    <citation type="journal article" date="2013" name="J. Bacteriol.">
        <title>Roles of HynAB and Ech, the only two hydrogenases found in the model sulfate reducer Desulfovibrio gigas.</title>
        <authorList>
            <person name="Morais-Silva F.O."/>
            <person name="Santos C.I."/>
            <person name="Rodrigues R."/>
            <person name="Pereira I.A."/>
            <person name="Rodrigues-Pousada C."/>
        </authorList>
    </citation>
    <scope>NUCLEOTIDE SEQUENCE [LARGE SCALE GENOMIC DNA]</scope>
    <source>
        <strain evidence="4">ATCC 19364 / DSM 1382 / NCIMB 9332 / VKM B-1759</strain>
    </source>
</reference>
<dbReference type="AlphaFoldDB" id="T2GB31"/>
<dbReference type="Pfam" id="PF19192">
    <property type="entry name" value="Response_reg_2"/>
    <property type="match status" value="1"/>
</dbReference>
<evidence type="ECO:0000313" key="3">
    <source>
        <dbReference type="EMBL" id="AGW13795.1"/>
    </source>
</evidence>
<dbReference type="Proteomes" id="UP000016587">
    <property type="component" value="Chromosome"/>
</dbReference>
<feature type="compositionally biased region" description="Basic and acidic residues" evidence="1">
    <location>
        <begin position="46"/>
        <end position="56"/>
    </location>
</feature>
<dbReference type="OrthoDB" id="5135940at2"/>
<dbReference type="EMBL" id="CP006585">
    <property type="protein sequence ID" value="AGW13795.1"/>
    <property type="molecule type" value="Genomic_DNA"/>
</dbReference>
<gene>
    <name evidence="3" type="ORF">DGI_2022</name>
</gene>
<proteinExistence type="predicted"/>
<dbReference type="RefSeq" id="WP_021760693.1">
    <property type="nucleotide sequence ID" value="NC_022444.1"/>
</dbReference>